<reference evidence="2 3" key="1">
    <citation type="submission" date="2016-07" db="EMBL/GenBank/DDBJ databases">
        <title>Pervasive Adenine N6-methylation of Active Genes in Fungi.</title>
        <authorList>
            <consortium name="DOE Joint Genome Institute"/>
            <person name="Mondo S.J."/>
            <person name="Dannebaum R.O."/>
            <person name="Kuo R.C."/>
            <person name="Labutti K."/>
            <person name="Haridas S."/>
            <person name="Kuo A."/>
            <person name="Salamov A."/>
            <person name="Ahrendt S.R."/>
            <person name="Lipzen A."/>
            <person name="Sullivan W."/>
            <person name="Andreopoulos W.B."/>
            <person name="Clum A."/>
            <person name="Lindquist E."/>
            <person name="Daum C."/>
            <person name="Ramamoorthy G.K."/>
            <person name="Gryganskyi A."/>
            <person name="Culley D."/>
            <person name="Magnuson J.K."/>
            <person name="James T.Y."/>
            <person name="O'Malley M.A."/>
            <person name="Stajich J.E."/>
            <person name="Spatafora J.W."/>
            <person name="Visel A."/>
            <person name="Grigoriev I.V."/>
        </authorList>
    </citation>
    <scope>NUCLEOTIDE SEQUENCE [LARGE SCALE GENOMIC DNA]</scope>
    <source>
        <strain evidence="2 3">PL171</strain>
    </source>
</reference>
<dbReference type="AlphaFoldDB" id="A0A1Y2I0M3"/>
<evidence type="ECO:0000313" key="2">
    <source>
        <dbReference type="EMBL" id="ORZ39764.1"/>
    </source>
</evidence>
<protein>
    <submittedName>
        <fullName evidence="2">Uncharacterized protein</fullName>
    </submittedName>
</protein>
<name>A0A1Y2I0M3_9FUNG</name>
<dbReference type="EMBL" id="MCFL01000004">
    <property type="protein sequence ID" value="ORZ39764.1"/>
    <property type="molecule type" value="Genomic_DNA"/>
</dbReference>
<feature type="signal peptide" evidence="1">
    <location>
        <begin position="1"/>
        <end position="25"/>
    </location>
</feature>
<evidence type="ECO:0000256" key="1">
    <source>
        <dbReference type="SAM" id="SignalP"/>
    </source>
</evidence>
<gene>
    <name evidence="2" type="ORF">BCR44DRAFT_398412</name>
</gene>
<accession>A0A1Y2I0M3</accession>
<evidence type="ECO:0000313" key="3">
    <source>
        <dbReference type="Proteomes" id="UP000193411"/>
    </source>
</evidence>
<organism evidence="2 3">
    <name type="scientific">Catenaria anguillulae PL171</name>
    <dbReference type="NCBI Taxonomy" id="765915"/>
    <lineage>
        <taxon>Eukaryota</taxon>
        <taxon>Fungi</taxon>
        <taxon>Fungi incertae sedis</taxon>
        <taxon>Blastocladiomycota</taxon>
        <taxon>Blastocladiomycetes</taxon>
        <taxon>Blastocladiales</taxon>
        <taxon>Catenariaceae</taxon>
        <taxon>Catenaria</taxon>
    </lineage>
</organism>
<sequence length="151" mass="15725">MHPVPTLLMTLVIAAALSVVPSAQAAAVNVTHTRDVAQASTASPNPLSNSTNSNAAQDLVFPSNSTIAIPNSRSALNKTGSSVTGYQPPMHRPSWDGQYGVCVYSPSVALPRQSKSISSRDSQSKFGNNPAHASTLCIFRAHVALTLTKAA</sequence>
<keyword evidence="1" id="KW-0732">Signal</keyword>
<keyword evidence="3" id="KW-1185">Reference proteome</keyword>
<comment type="caution">
    <text evidence="2">The sequence shown here is derived from an EMBL/GenBank/DDBJ whole genome shotgun (WGS) entry which is preliminary data.</text>
</comment>
<proteinExistence type="predicted"/>
<dbReference type="Proteomes" id="UP000193411">
    <property type="component" value="Unassembled WGS sequence"/>
</dbReference>
<feature type="chain" id="PRO_5013299593" evidence="1">
    <location>
        <begin position="26"/>
        <end position="151"/>
    </location>
</feature>